<comment type="caution">
    <text evidence="2">The sequence shown here is derived from an EMBL/GenBank/DDBJ whole genome shotgun (WGS) entry which is preliminary data.</text>
</comment>
<dbReference type="Proteomes" id="UP000053271">
    <property type="component" value="Unassembled WGS sequence"/>
</dbReference>
<organism evidence="2 3">
    <name type="scientific">Streptomyces longwoodensis</name>
    <dbReference type="NCBI Taxonomy" id="68231"/>
    <lineage>
        <taxon>Bacteria</taxon>
        <taxon>Bacillati</taxon>
        <taxon>Actinomycetota</taxon>
        <taxon>Actinomycetes</taxon>
        <taxon>Kitasatosporales</taxon>
        <taxon>Streptomycetaceae</taxon>
        <taxon>Streptomyces</taxon>
    </lineage>
</organism>
<dbReference type="STRING" id="68231.AQJ30_15635"/>
<dbReference type="GeneID" id="91426031"/>
<dbReference type="EMBL" id="LMWS01000018">
    <property type="protein sequence ID" value="KUN37714.1"/>
    <property type="molecule type" value="Genomic_DNA"/>
</dbReference>
<protein>
    <submittedName>
        <fullName evidence="2">Uncharacterized protein</fullName>
    </submittedName>
</protein>
<dbReference type="RefSeq" id="WP_067233818.1">
    <property type="nucleotide sequence ID" value="NZ_KQ948553.1"/>
</dbReference>
<feature type="compositionally biased region" description="Low complexity" evidence="1">
    <location>
        <begin position="123"/>
        <end position="134"/>
    </location>
</feature>
<reference evidence="2 3" key="1">
    <citation type="submission" date="2015-10" db="EMBL/GenBank/DDBJ databases">
        <title>Draft genome sequence of Streptomyces longwoodensis DSM 41677, type strain for the species Streptomyces longwoodensis.</title>
        <authorList>
            <person name="Ruckert C."/>
            <person name="Winkler A."/>
            <person name="Kalinowski J."/>
            <person name="Kampfer P."/>
            <person name="Glaeser S."/>
        </authorList>
    </citation>
    <scope>NUCLEOTIDE SEQUENCE [LARGE SCALE GENOMIC DNA]</scope>
    <source>
        <strain evidence="2 3">DSM 41677</strain>
    </source>
</reference>
<evidence type="ECO:0000256" key="1">
    <source>
        <dbReference type="SAM" id="MobiDB-lite"/>
    </source>
</evidence>
<evidence type="ECO:0000313" key="3">
    <source>
        <dbReference type="Proteomes" id="UP000053271"/>
    </source>
</evidence>
<evidence type="ECO:0000313" key="2">
    <source>
        <dbReference type="EMBL" id="KUN37714.1"/>
    </source>
</evidence>
<name>A0A101QX14_9ACTN</name>
<keyword evidence="3" id="KW-1185">Reference proteome</keyword>
<feature type="region of interest" description="Disordered" evidence="1">
    <location>
        <begin position="123"/>
        <end position="152"/>
    </location>
</feature>
<sequence>MTATFDLADIFDGLADHRLRMDVAARARLAEALTDPTRAVDSSLVRDAMQKAANASPYLGVLEIAEKAGLVEALDDMRKRLTHRLLTRGMSSSTCQIHNENERFHLEAAQHFLTDTQGLVEAARAAAAQPAPAGEPEPEPDPAPAPARKVTPAQRRTLEAIRDNGVKLQELRVGQTRVSTERGEKPRKDMVEWAIDEGLAVRDNSRSLYEGQPVSLTPAGDAVLAA</sequence>
<accession>A0A101QX14</accession>
<gene>
    <name evidence="2" type="ORF">AQJ30_15635</name>
</gene>
<dbReference type="AlphaFoldDB" id="A0A101QX14"/>
<proteinExistence type="predicted"/>